<protein>
    <submittedName>
        <fullName evidence="1">Uncharacterized protein</fullName>
    </submittedName>
</protein>
<evidence type="ECO:0000313" key="2">
    <source>
        <dbReference type="Proteomes" id="UP000005824"/>
    </source>
</evidence>
<keyword evidence="2" id="KW-1185">Reference proteome</keyword>
<dbReference type="EMBL" id="ABVL01000015">
    <property type="protein sequence ID" value="EDY18090.1"/>
    <property type="molecule type" value="Genomic_DNA"/>
</dbReference>
<evidence type="ECO:0000313" key="1">
    <source>
        <dbReference type="EMBL" id="EDY18090.1"/>
    </source>
</evidence>
<name>B4D6I1_9BACT</name>
<accession>B4D6I1</accession>
<organism evidence="1 2">
    <name type="scientific">Chthoniobacter flavus Ellin428</name>
    <dbReference type="NCBI Taxonomy" id="497964"/>
    <lineage>
        <taxon>Bacteria</taxon>
        <taxon>Pseudomonadati</taxon>
        <taxon>Verrucomicrobiota</taxon>
        <taxon>Spartobacteria</taxon>
        <taxon>Chthoniobacterales</taxon>
        <taxon>Chthoniobacteraceae</taxon>
        <taxon>Chthoniobacter</taxon>
    </lineage>
</organism>
<dbReference type="Proteomes" id="UP000005824">
    <property type="component" value="Unassembled WGS sequence"/>
</dbReference>
<proteinExistence type="predicted"/>
<gene>
    <name evidence="1" type="ORF">CfE428DRAFT_4521</name>
</gene>
<reference evidence="1 2" key="1">
    <citation type="journal article" date="2011" name="J. Bacteriol.">
        <title>Genome sequence of Chthoniobacter flavus Ellin428, an aerobic heterotrophic soil bacterium.</title>
        <authorList>
            <person name="Kant R."/>
            <person name="van Passel M.W."/>
            <person name="Palva A."/>
            <person name="Lucas S."/>
            <person name="Lapidus A."/>
            <person name="Glavina Del Rio T."/>
            <person name="Dalin E."/>
            <person name="Tice H."/>
            <person name="Bruce D."/>
            <person name="Goodwin L."/>
            <person name="Pitluck S."/>
            <person name="Larimer F.W."/>
            <person name="Land M.L."/>
            <person name="Hauser L."/>
            <person name="Sangwan P."/>
            <person name="de Vos W.M."/>
            <person name="Janssen P.H."/>
            <person name="Smidt H."/>
        </authorList>
    </citation>
    <scope>NUCLEOTIDE SEQUENCE [LARGE SCALE GENOMIC DNA]</scope>
    <source>
        <strain evidence="1 2">Ellin428</strain>
    </source>
</reference>
<dbReference type="STRING" id="497964.CfE428DRAFT_4521"/>
<dbReference type="InParanoid" id="B4D6I1"/>
<dbReference type="AlphaFoldDB" id="B4D6I1"/>
<comment type="caution">
    <text evidence="1">The sequence shown here is derived from an EMBL/GenBank/DDBJ whole genome shotgun (WGS) entry which is preliminary data.</text>
</comment>
<sequence length="49" mass="6000">MRFCKKCEHLFTGHDIRVTLNEDEQVQFHCPTLHCDGKWEDWQYPNLHL</sequence>